<name>A0AC60QU39_IXOPE</name>
<gene>
    <name evidence="1" type="ORF">HPB47_015257</name>
</gene>
<dbReference type="Proteomes" id="UP000805193">
    <property type="component" value="Unassembled WGS sequence"/>
</dbReference>
<organism evidence="1 2">
    <name type="scientific">Ixodes persulcatus</name>
    <name type="common">Taiga tick</name>
    <dbReference type="NCBI Taxonomy" id="34615"/>
    <lineage>
        <taxon>Eukaryota</taxon>
        <taxon>Metazoa</taxon>
        <taxon>Ecdysozoa</taxon>
        <taxon>Arthropoda</taxon>
        <taxon>Chelicerata</taxon>
        <taxon>Arachnida</taxon>
        <taxon>Acari</taxon>
        <taxon>Parasitiformes</taxon>
        <taxon>Ixodida</taxon>
        <taxon>Ixodoidea</taxon>
        <taxon>Ixodidae</taxon>
        <taxon>Ixodinae</taxon>
        <taxon>Ixodes</taxon>
    </lineage>
</organism>
<dbReference type="EMBL" id="JABSTQ010003791">
    <property type="protein sequence ID" value="KAG0443132.1"/>
    <property type="molecule type" value="Genomic_DNA"/>
</dbReference>
<comment type="caution">
    <text evidence="1">The sequence shown here is derived from an EMBL/GenBank/DDBJ whole genome shotgun (WGS) entry which is preliminary data.</text>
</comment>
<accession>A0AC60QU39</accession>
<protein>
    <submittedName>
        <fullName evidence="1">Uncharacterized protein</fullName>
    </submittedName>
</protein>
<evidence type="ECO:0000313" key="2">
    <source>
        <dbReference type="Proteomes" id="UP000805193"/>
    </source>
</evidence>
<proteinExistence type="predicted"/>
<sequence length="238" mass="26031">MATVVLIPKPGRPPGVVNLRPISLTSCVGKVAEHVIHNRISRHIEGKNLFPYMIGLRASLSTQDAMKLLMHHFFNNNTIDVRAILGLDLEKAFDNITHAHIVDFIPELGLGETFHKFVSSFLRSRKATHKIGDLKSDPVYLGPNGTPQGAVISRSYSALPCASYLNCSPKLKASTTLSTPTTSQSGVSAVAREGRNCTSEVLDQTEHFLTNTGRLKCSSSKSELLMYRPVRRGPKPKG</sequence>
<evidence type="ECO:0000313" key="1">
    <source>
        <dbReference type="EMBL" id="KAG0443132.1"/>
    </source>
</evidence>
<reference evidence="1 2" key="1">
    <citation type="journal article" date="2020" name="Cell">
        <title>Large-Scale Comparative Analyses of Tick Genomes Elucidate Their Genetic Diversity and Vector Capacities.</title>
        <authorList>
            <consortium name="Tick Genome and Microbiome Consortium (TIGMIC)"/>
            <person name="Jia N."/>
            <person name="Wang J."/>
            <person name="Shi W."/>
            <person name="Du L."/>
            <person name="Sun Y."/>
            <person name="Zhan W."/>
            <person name="Jiang J.F."/>
            <person name="Wang Q."/>
            <person name="Zhang B."/>
            <person name="Ji P."/>
            <person name="Bell-Sakyi L."/>
            <person name="Cui X.M."/>
            <person name="Yuan T.T."/>
            <person name="Jiang B.G."/>
            <person name="Yang W.F."/>
            <person name="Lam T.T."/>
            <person name="Chang Q.C."/>
            <person name="Ding S.J."/>
            <person name="Wang X.J."/>
            <person name="Zhu J.G."/>
            <person name="Ruan X.D."/>
            <person name="Zhao L."/>
            <person name="Wei J.T."/>
            <person name="Ye R.Z."/>
            <person name="Que T.C."/>
            <person name="Du C.H."/>
            <person name="Zhou Y.H."/>
            <person name="Cheng J.X."/>
            <person name="Dai P.F."/>
            <person name="Guo W.B."/>
            <person name="Han X.H."/>
            <person name="Huang E.J."/>
            <person name="Li L.F."/>
            <person name="Wei W."/>
            <person name="Gao Y.C."/>
            <person name="Liu J.Z."/>
            <person name="Shao H.Z."/>
            <person name="Wang X."/>
            <person name="Wang C.C."/>
            <person name="Yang T.C."/>
            <person name="Huo Q.B."/>
            <person name="Li W."/>
            <person name="Chen H.Y."/>
            <person name="Chen S.E."/>
            <person name="Zhou L.G."/>
            <person name="Ni X.B."/>
            <person name="Tian J.H."/>
            <person name="Sheng Y."/>
            <person name="Liu T."/>
            <person name="Pan Y.S."/>
            <person name="Xia L.Y."/>
            <person name="Li J."/>
            <person name="Zhao F."/>
            <person name="Cao W.C."/>
        </authorList>
    </citation>
    <scope>NUCLEOTIDE SEQUENCE [LARGE SCALE GENOMIC DNA]</scope>
    <source>
        <strain evidence="1">Iper-2018</strain>
    </source>
</reference>
<keyword evidence="2" id="KW-1185">Reference proteome</keyword>